<dbReference type="SUPFAM" id="SSF52058">
    <property type="entry name" value="L domain-like"/>
    <property type="match status" value="1"/>
</dbReference>
<dbReference type="InterPro" id="IPR001611">
    <property type="entry name" value="Leu-rich_rpt"/>
</dbReference>
<keyword evidence="2" id="KW-0433">Leucine-rich repeat</keyword>
<evidence type="ECO:0000256" key="1">
    <source>
        <dbReference type="ARBA" id="ARBA00004479"/>
    </source>
</evidence>
<keyword evidence="6" id="KW-1185">Reference proteome</keyword>
<feature type="chain" id="PRO_5003335902" description="LRR receptor-like serine/threonine-protein kinase" evidence="4">
    <location>
        <begin position="20"/>
        <end position="229"/>
    </location>
</feature>
<dbReference type="eggNOG" id="ENOG502QW9B">
    <property type="taxonomic scope" value="Eukaryota"/>
</dbReference>
<dbReference type="PaxDb" id="29760-VIT_10s0003g01850.t01"/>
<dbReference type="EMBL" id="FN595992">
    <property type="protein sequence ID" value="CCB55715.1"/>
    <property type="molecule type" value="Genomic_DNA"/>
</dbReference>
<evidence type="ECO:0000256" key="2">
    <source>
        <dbReference type="ARBA" id="ARBA00022614"/>
    </source>
</evidence>
<evidence type="ECO:0000313" key="5">
    <source>
        <dbReference type="EMBL" id="CCB55715.1"/>
    </source>
</evidence>
<dbReference type="Gene3D" id="3.80.10.10">
    <property type="entry name" value="Ribonuclease Inhibitor"/>
    <property type="match status" value="1"/>
</dbReference>
<organism evidence="5 6">
    <name type="scientific">Vitis vinifera</name>
    <name type="common">Grape</name>
    <dbReference type="NCBI Taxonomy" id="29760"/>
    <lineage>
        <taxon>Eukaryota</taxon>
        <taxon>Viridiplantae</taxon>
        <taxon>Streptophyta</taxon>
        <taxon>Embryophyta</taxon>
        <taxon>Tracheophyta</taxon>
        <taxon>Spermatophyta</taxon>
        <taxon>Magnoliopsida</taxon>
        <taxon>eudicotyledons</taxon>
        <taxon>Gunneridae</taxon>
        <taxon>Pentapetalae</taxon>
        <taxon>rosids</taxon>
        <taxon>Vitales</taxon>
        <taxon>Vitaceae</taxon>
        <taxon>Viteae</taxon>
        <taxon>Vitis</taxon>
    </lineage>
</organism>
<dbReference type="PANTHER" id="PTHR48006:SF93">
    <property type="entry name" value="PROTEIN KINASE DOMAIN-CONTAINING PROTEIN"/>
    <property type="match status" value="1"/>
</dbReference>
<dbReference type="PANTHER" id="PTHR48006">
    <property type="entry name" value="LEUCINE-RICH REPEAT-CONTAINING PROTEIN DDB_G0281931-RELATED"/>
    <property type="match status" value="1"/>
</dbReference>
<dbReference type="GO" id="GO:0016020">
    <property type="term" value="C:membrane"/>
    <property type="evidence" value="ECO:0007669"/>
    <property type="project" value="UniProtKB-SubCell"/>
</dbReference>
<dbReference type="InParanoid" id="F6HMC7"/>
<feature type="signal peptide" evidence="4">
    <location>
        <begin position="1"/>
        <end position="19"/>
    </location>
</feature>
<proteinExistence type="predicted"/>
<evidence type="ECO:0000313" key="6">
    <source>
        <dbReference type="Proteomes" id="UP000009183"/>
    </source>
</evidence>
<dbReference type="ExpressionAtlas" id="F6HMC7">
    <property type="expression patterns" value="baseline"/>
</dbReference>
<dbReference type="InterPro" id="IPR051824">
    <property type="entry name" value="LRR_Rcpt-Like_S/T_Kinase"/>
</dbReference>
<dbReference type="Pfam" id="PF00560">
    <property type="entry name" value="LRR_1"/>
    <property type="match status" value="2"/>
</dbReference>
<dbReference type="HOGENOM" id="CLU_000288_18_7_1"/>
<reference evidence="6" key="1">
    <citation type="journal article" date="2007" name="Nature">
        <title>The grapevine genome sequence suggests ancestral hexaploidization in major angiosperm phyla.</title>
        <authorList>
            <consortium name="The French-Italian Public Consortium for Grapevine Genome Characterization."/>
            <person name="Jaillon O."/>
            <person name="Aury J.-M."/>
            <person name="Noel B."/>
            <person name="Policriti A."/>
            <person name="Clepet C."/>
            <person name="Casagrande A."/>
            <person name="Choisne N."/>
            <person name="Aubourg S."/>
            <person name="Vitulo N."/>
            <person name="Jubin C."/>
            <person name="Vezzi A."/>
            <person name="Legeai F."/>
            <person name="Hugueney P."/>
            <person name="Dasilva C."/>
            <person name="Horner D."/>
            <person name="Mica E."/>
            <person name="Jublot D."/>
            <person name="Poulain J."/>
            <person name="Bruyere C."/>
            <person name="Billault A."/>
            <person name="Segurens B."/>
            <person name="Gouyvenoux M."/>
            <person name="Ugarte E."/>
            <person name="Cattonaro F."/>
            <person name="Anthouard V."/>
            <person name="Vico V."/>
            <person name="Del Fabbro C."/>
            <person name="Alaux M."/>
            <person name="Di Gaspero G."/>
            <person name="Dumas V."/>
            <person name="Felice N."/>
            <person name="Paillard S."/>
            <person name="Juman I."/>
            <person name="Moroldo M."/>
            <person name="Scalabrin S."/>
            <person name="Canaguier A."/>
            <person name="Le Clainche I."/>
            <person name="Malacrida G."/>
            <person name="Durand E."/>
            <person name="Pesole G."/>
            <person name="Laucou V."/>
            <person name="Chatelet P."/>
            <person name="Merdinoglu D."/>
            <person name="Delledonne M."/>
            <person name="Pezzotti M."/>
            <person name="Lecharny A."/>
            <person name="Scarpelli C."/>
            <person name="Artiguenave F."/>
            <person name="Pe M.E."/>
            <person name="Valle G."/>
            <person name="Morgante M."/>
            <person name="Caboche M."/>
            <person name="Adam-Blondon A.-F."/>
            <person name="Weissenbach J."/>
            <person name="Quetier F."/>
            <person name="Wincker P."/>
        </authorList>
    </citation>
    <scope>NUCLEOTIDE SEQUENCE [LARGE SCALE GENOMIC DNA]</scope>
    <source>
        <strain evidence="6">cv. Pinot noir / PN40024</strain>
    </source>
</reference>
<sequence length="229" mass="25143">MIVLKHVLLLSALVLVCSGIWTCVVESSGVPQEEVDALKQIAKTMGITAWEFKLFNASDCVVGTVEIAPPAQPDQEAESTVTCDCSFSDATCHIVSIILKRLNLPGTLPPELANLTYLQNISLLANRLSGEIPKEIGNFANLSYLSLEANQFSGPVPSEIGKLVNLHTFRINDNNFNGTIPDFIQNWIQLTRLRISDINGTNQPFPVLDNIKSLRRLYVGCLSVLFMKA</sequence>
<comment type="subcellular location">
    <subcellularLocation>
        <location evidence="1">Membrane</location>
        <topology evidence="1">Single-pass type I membrane protein</topology>
    </subcellularLocation>
</comment>
<dbReference type="Proteomes" id="UP000009183">
    <property type="component" value="Chromosome 10"/>
</dbReference>
<evidence type="ECO:0000256" key="4">
    <source>
        <dbReference type="SAM" id="SignalP"/>
    </source>
</evidence>
<name>F6HMC7_VITVI</name>
<gene>
    <name evidence="5" type="ordered locus">VIT_10s0003g01850</name>
</gene>
<accession>F6HMC7</accession>
<evidence type="ECO:0008006" key="7">
    <source>
        <dbReference type="Google" id="ProtNLM"/>
    </source>
</evidence>
<keyword evidence="4" id="KW-0732">Signal</keyword>
<protein>
    <recommendedName>
        <fullName evidence="7">LRR receptor-like serine/threonine-protein kinase</fullName>
    </recommendedName>
</protein>
<dbReference type="STRING" id="29760.F6HMC7"/>
<keyword evidence="3" id="KW-0677">Repeat</keyword>
<dbReference type="InterPro" id="IPR032675">
    <property type="entry name" value="LRR_dom_sf"/>
</dbReference>
<evidence type="ECO:0000256" key="3">
    <source>
        <dbReference type="ARBA" id="ARBA00022737"/>
    </source>
</evidence>
<dbReference type="AlphaFoldDB" id="F6HMC7"/>
<dbReference type="FunFam" id="3.80.10.10:FF:000383">
    <property type="entry name" value="Leucine-rich repeat receptor protein kinase EMS1"/>
    <property type="match status" value="1"/>
</dbReference>